<dbReference type="Pfam" id="PF06813">
    <property type="entry name" value="Nodulin-like"/>
    <property type="match status" value="1"/>
</dbReference>
<accession>A0ABD1ASE1</accession>
<dbReference type="GO" id="GO:0016020">
    <property type="term" value="C:membrane"/>
    <property type="evidence" value="ECO:0007669"/>
    <property type="project" value="UniProtKB-SubCell"/>
</dbReference>
<keyword evidence="4 5" id="KW-0472">Membrane</keyword>
<evidence type="ECO:0000256" key="1">
    <source>
        <dbReference type="ARBA" id="ARBA00004141"/>
    </source>
</evidence>
<evidence type="ECO:0000313" key="7">
    <source>
        <dbReference type="EMBL" id="KAL1209682.1"/>
    </source>
</evidence>
<protein>
    <recommendedName>
        <fullName evidence="6">Nodulin-like domain-containing protein</fullName>
    </recommendedName>
</protein>
<evidence type="ECO:0000256" key="5">
    <source>
        <dbReference type="SAM" id="Phobius"/>
    </source>
</evidence>
<comment type="caution">
    <text evidence="7">The sequence shown here is derived from an EMBL/GenBank/DDBJ whole genome shotgun (WGS) entry which is preliminary data.</text>
</comment>
<sequence length="116" mass="13104">MASTTREKFVSFINNRWLVFVAAMWIQFCAGRGYMFGSISPMIKSSLNYNQKELGVSYLMGILSEILPLCATLLIGYGWVWLIVTGRNPILPLWAVSVSIICASTLLSLFYFSFEK</sequence>
<keyword evidence="2 5" id="KW-0812">Transmembrane</keyword>
<proteinExistence type="predicted"/>
<feature type="transmembrane region" description="Helical" evidence="5">
    <location>
        <begin position="17"/>
        <end position="35"/>
    </location>
</feature>
<evidence type="ECO:0000259" key="6">
    <source>
        <dbReference type="Pfam" id="PF06813"/>
    </source>
</evidence>
<keyword evidence="3 5" id="KW-1133">Transmembrane helix</keyword>
<dbReference type="Proteomes" id="UP001558713">
    <property type="component" value="Unassembled WGS sequence"/>
</dbReference>
<feature type="transmembrane region" description="Helical" evidence="5">
    <location>
        <begin position="90"/>
        <end position="112"/>
    </location>
</feature>
<dbReference type="EMBL" id="JBANAX010000409">
    <property type="protein sequence ID" value="KAL1209682.1"/>
    <property type="molecule type" value="Genomic_DNA"/>
</dbReference>
<dbReference type="PANTHER" id="PTHR21576">
    <property type="entry name" value="UNCHARACTERIZED NODULIN-LIKE PROTEIN"/>
    <property type="match status" value="1"/>
</dbReference>
<evidence type="ECO:0000256" key="2">
    <source>
        <dbReference type="ARBA" id="ARBA00022692"/>
    </source>
</evidence>
<evidence type="ECO:0000313" key="8">
    <source>
        <dbReference type="Proteomes" id="UP001558713"/>
    </source>
</evidence>
<feature type="transmembrane region" description="Helical" evidence="5">
    <location>
        <begin position="56"/>
        <end position="84"/>
    </location>
</feature>
<reference evidence="7 8" key="1">
    <citation type="submission" date="2024-04" db="EMBL/GenBank/DDBJ databases">
        <title>Genome assembly C_amara_ONT_v2.</title>
        <authorList>
            <person name="Yant L."/>
            <person name="Moore C."/>
            <person name="Slenker M."/>
        </authorList>
    </citation>
    <scope>NUCLEOTIDE SEQUENCE [LARGE SCALE GENOMIC DNA]</scope>
    <source>
        <tissue evidence="7">Leaf</tissue>
    </source>
</reference>
<dbReference type="InterPro" id="IPR010658">
    <property type="entry name" value="Nodulin-like"/>
</dbReference>
<dbReference type="PANTHER" id="PTHR21576:SF73">
    <property type="entry name" value="F1C9.29 PROTEIN-RELATED"/>
    <property type="match status" value="1"/>
</dbReference>
<name>A0ABD1ASE1_CARAN</name>
<feature type="domain" description="Nodulin-like" evidence="6">
    <location>
        <begin position="16"/>
        <end position="104"/>
    </location>
</feature>
<comment type="subcellular location">
    <subcellularLocation>
        <location evidence="1">Membrane</location>
        <topology evidence="1">Multi-pass membrane protein</topology>
    </subcellularLocation>
</comment>
<organism evidence="7 8">
    <name type="scientific">Cardamine amara subsp. amara</name>
    <dbReference type="NCBI Taxonomy" id="228776"/>
    <lineage>
        <taxon>Eukaryota</taxon>
        <taxon>Viridiplantae</taxon>
        <taxon>Streptophyta</taxon>
        <taxon>Embryophyta</taxon>
        <taxon>Tracheophyta</taxon>
        <taxon>Spermatophyta</taxon>
        <taxon>Magnoliopsida</taxon>
        <taxon>eudicotyledons</taxon>
        <taxon>Gunneridae</taxon>
        <taxon>Pentapetalae</taxon>
        <taxon>rosids</taxon>
        <taxon>malvids</taxon>
        <taxon>Brassicales</taxon>
        <taxon>Brassicaceae</taxon>
        <taxon>Cardamineae</taxon>
        <taxon>Cardamine</taxon>
    </lineage>
</organism>
<gene>
    <name evidence="7" type="ORF">V5N11_015891</name>
</gene>
<evidence type="ECO:0000256" key="4">
    <source>
        <dbReference type="ARBA" id="ARBA00023136"/>
    </source>
</evidence>
<dbReference type="AlphaFoldDB" id="A0ABD1ASE1"/>
<evidence type="ECO:0000256" key="3">
    <source>
        <dbReference type="ARBA" id="ARBA00022989"/>
    </source>
</evidence>
<keyword evidence="8" id="KW-1185">Reference proteome</keyword>